<dbReference type="AlphaFoldDB" id="A0A348B2L8"/>
<reference evidence="2" key="1">
    <citation type="submission" date="2018-04" db="EMBL/GenBank/DDBJ databases">
        <title>Complete genome sequence of Sulfodiicoccus acidiphilus strain HS-1.</title>
        <authorList>
            <person name="Sakai H.D."/>
            <person name="Kurosawa N."/>
        </authorList>
    </citation>
    <scope>NUCLEOTIDE SEQUENCE [LARGE SCALE GENOMIC DNA]</scope>
    <source>
        <strain evidence="2">HS-1</strain>
    </source>
</reference>
<keyword evidence="2" id="KW-1185">Reference proteome</keyword>
<accession>A0A348B2L8</accession>
<dbReference type="EMBL" id="AP018553">
    <property type="protein sequence ID" value="BBD72420.1"/>
    <property type="molecule type" value="Genomic_DNA"/>
</dbReference>
<proteinExistence type="predicted"/>
<gene>
    <name evidence="1" type="ORF">HS1genome_0809</name>
</gene>
<evidence type="ECO:0000313" key="1">
    <source>
        <dbReference type="EMBL" id="BBD72420.1"/>
    </source>
</evidence>
<evidence type="ECO:0000313" key="2">
    <source>
        <dbReference type="Proteomes" id="UP000276741"/>
    </source>
</evidence>
<protein>
    <submittedName>
        <fullName evidence="1">Uncharacterized protein</fullName>
    </submittedName>
</protein>
<name>A0A348B2L8_9CREN</name>
<sequence length="107" mass="12117">MANLHCLGIEKGDVQPPNTVSRATPQKVCVGGNHSPKKIACFPSPFLDIEAMNEELSWIPFQFQYLDYDEYTEPKPAGFLWLEIKRGLIVEGDEIRQIGKKRGDPRT</sequence>
<organism evidence="1 2">
    <name type="scientific">Sulfodiicoccus acidiphilus</name>
    <dbReference type="NCBI Taxonomy" id="1670455"/>
    <lineage>
        <taxon>Archaea</taxon>
        <taxon>Thermoproteota</taxon>
        <taxon>Thermoprotei</taxon>
        <taxon>Sulfolobales</taxon>
        <taxon>Sulfolobaceae</taxon>
        <taxon>Sulfodiicoccus</taxon>
    </lineage>
</organism>
<dbReference type="KEGG" id="sacd:HS1genome_0809"/>
<dbReference type="Proteomes" id="UP000276741">
    <property type="component" value="Chromosome"/>
</dbReference>